<keyword evidence="5" id="KW-0812">Transmembrane</keyword>
<feature type="active site" description="Proton donor/acceptor" evidence="11">
    <location>
        <position position="262"/>
    </location>
</feature>
<dbReference type="SUPFAM" id="SSF53448">
    <property type="entry name" value="Nucleotide-diphospho-sugar transferases"/>
    <property type="match status" value="1"/>
</dbReference>
<comment type="subcellular location">
    <subcellularLocation>
        <location evidence="14">Golgi apparatus membrane</location>
        <topology evidence="14">Single-pass type II membrane protein</topology>
    </subcellularLocation>
    <subcellularLocation>
        <location evidence="1">Membrane</location>
        <topology evidence="1">Single-pass type II membrane protein</topology>
    </subcellularLocation>
</comment>
<evidence type="ECO:0000256" key="12">
    <source>
        <dbReference type="PIRSR" id="PIRSR605027-3"/>
    </source>
</evidence>
<evidence type="ECO:0000256" key="6">
    <source>
        <dbReference type="ARBA" id="ARBA00022968"/>
    </source>
</evidence>
<accession>A0A1I7RNH2</accession>
<evidence type="ECO:0000313" key="17">
    <source>
        <dbReference type="Proteomes" id="UP000095284"/>
    </source>
</evidence>
<organism evidence="17 19">
    <name type="scientific">Bursaphelenchus xylophilus</name>
    <name type="common">Pinewood nematode worm</name>
    <name type="synonym">Aphelenchoides xylophilus</name>
    <dbReference type="NCBI Taxonomy" id="6326"/>
    <lineage>
        <taxon>Eukaryota</taxon>
        <taxon>Metazoa</taxon>
        <taxon>Ecdysozoa</taxon>
        <taxon>Nematoda</taxon>
        <taxon>Chromadorea</taxon>
        <taxon>Rhabditida</taxon>
        <taxon>Tylenchina</taxon>
        <taxon>Tylenchomorpha</taxon>
        <taxon>Aphelenchoidea</taxon>
        <taxon>Aphelenchoididae</taxon>
        <taxon>Bursaphelenchus</taxon>
    </lineage>
</organism>
<dbReference type="PANTHER" id="PTHR10896:SF30">
    <property type="entry name" value="GALACTOSYLGALACTOSYLXYLOSYLPROTEIN 3-BETA-GLUCURONOSYLTRANSFERASE"/>
    <property type="match status" value="1"/>
</dbReference>
<dbReference type="GO" id="GO:0046872">
    <property type="term" value="F:metal ion binding"/>
    <property type="evidence" value="ECO:0007669"/>
    <property type="project" value="UniProtKB-KW"/>
</dbReference>
<keyword evidence="12 14" id="KW-0464">Manganese</keyword>
<dbReference type="InterPro" id="IPR005027">
    <property type="entry name" value="Glyco_trans_43"/>
</dbReference>
<evidence type="ECO:0000256" key="7">
    <source>
        <dbReference type="ARBA" id="ARBA00022989"/>
    </source>
</evidence>
<keyword evidence="12 14" id="KW-0479">Metal-binding</keyword>
<feature type="binding site" evidence="12">
    <location>
        <position position="176"/>
    </location>
    <ligand>
        <name>Mn(2+)</name>
        <dbReference type="ChEBI" id="CHEBI:29035"/>
    </ligand>
</feature>
<gene>
    <name evidence="15" type="ORF">BXYJ_LOCUS12186</name>
</gene>
<evidence type="ECO:0000313" key="19">
    <source>
        <dbReference type="WBParaSite" id="BXY_0225800.1"/>
    </source>
</evidence>
<comment type="cofactor">
    <cofactor evidence="12 14">
        <name>Mn(2+)</name>
        <dbReference type="ChEBI" id="CHEBI:29035"/>
    </cofactor>
</comment>
<keyword evidence="7" id="KW-1133">Transmembrane helix</keyword>
<dbReference type="eggNOG" id="KOG1476">
    <property type="taxonomic scope" value="Eukaryota"/>
</dbReference>
<dbReference type="Pfam" id="PF03360">
    <property type="entry name" value="Glyco_transf_43"/>
    <property type="match status" value="1"/>
</dbReference>
<evidence type="ECO:0000256" key="9">
    <source>
        <dbReference type="ARBA" id="ARBA00023180"/>
    </source>
</evidence>
<reference evidence="19" key="1">
    <citation type="submission" date="2016-11" db="UniProtKB">
        <authorList>
            <consortium name="WormBaseParasite"/>
        </authorList>
    </citation>
    <scope>IDENTIFICATION</scope>
</reference>
<evidence type="ECO:0000256" key="4">
    <source>
        <dbReference type="ARBA" id="ARBA00022679"/>
    </source>
</evidence>
<dbReference type="Proteomes" id="UP000095284">
    <property type="component" value="Unplaced"/>
</dbReference>
<dbReference type="GO" id="GO:0050650">
    <property type="term" value="P:chondroitin sulfate proteoglycan biosynthetic process"/>
    <property type="evidence" value="ECO:0007669"/>
    <property type="project" value="TreeGrafter"/>
</dbReference>
<comment type="pathway">
    <text evidence="14">Protein modification; protein glycosylation.</text>
</comment>
<dbReference type="AlphaFoldDB" id="A0A1I7RNH2"/>
<comment type="catalytic activity">
    <reaction evidence="10 14">
        <text>3-O-(beta-D-galactosyl-(1-&gt;3)-beta-D-galactosyl-(1-&gt;4)-beta-D-xylosyl)-L-seryl-[protein] + UDP-alpha-D-glucuronate = 3-O-(beta-D-GlcA-(1-&gt;3)-beta-D-Gal-(1-&gt;3)-beta-D-Gal-(1-&gt;4)-beta-D-Xyl)-L-seryl-[protein] + UDP + H(+)</text>
        <dbReference type="Rhea" id="RHEA:24168"/>
        <dbReference type="Rhea" id="RHEA-COMP:12571"/>
        <dbReference type="Rhea" id="RHEA-COMP:12573"/>
        <dbReference type="ChEBI" id="CHEBI:15378"/>
        <dbReference type="ChEBI" id="CHEBI:58052"/>
        <dbReference type="ChEBI" id="CHEBI:58223"/>
        <dbReference type="ChEBI" id="CHEBI:132090"/>
        <dbReference type="ChEBI" id="CHEBI:132093"/>
        <dbReference type="EC" id="2.4.1.135"/>
    </reaction>
</comment>
<dbReference type="GO" id="GO:0000139">
    <property type="term" value="C:Golgi membrane"/>
    <property type="evidence" value="ECO:0007669"/>
    <property type="project" value="UniProtKB-SubCell"/>
</dbReference>
<feature type="site" description="Interaction with galactose moiety of substrate glycoprotein" evidence="13">
    <location>
        <position position="208"/>
    </location>
</feature>
<dbReference type="Gene3D" id="3.90.550.10">
    <property type="entry name" value="Spore Coat Polysaccharide Biosynthesis Protein SpsA, Chain A"/>
    <property type="match status" value="1"/>
</dbReference>
<keyword evidence="14" id="KW-0333">Golgi apparatus</keyword>
<evidence type="ECO:0000256" key="2">
    <source>
        <dbReference type="ARBA" id="ARBA00007706"/>
    </source>
</evidence>
<comment type="similarity">
    <text evidence="2 14">Belongs to the glycosyltransferase 43 family.</text>
</comment>
<evidence type="ECO:0000256" key="5">
    <source>
        <dbReference type="ARBA" id="ARBA00022692"/>
    </source>
</evidence>
<evidence type="ECO:0000256" key="8">
    <source>
        <dbReference type="ARBA" id="ARBA00023136"/>
    </source>
</evidence>
<evidence type="ECO:0000256" key="14">
    <source>
        <dbReference type="RuleBase" id="RU363127"/>
    </source>
</evidence>
<evidence type="ECO:0000256" key="13">
    <source>
        <dbReference type="PIRSR" id="PIRSR605027-4"/>
    </source>
</evidence>
<evidence type="ECO:0000313" key="18">
    <source>
        <dbReference type="Proteomes" id="UP000659654"/>
    </source>
</evidence>
<dbReference type="PANTHER" id="PTHR10896">
    <property type="entry name" value="GALACTOSYLGALACTOSYLXYLOSYLPROTEIN 3-BETA-GLUCURONOSYLTRANSFERASE BETA-1,3-GLUCURONYLTRANSFERASE"/>
    <property type="match status" value="1"/>
</dbReference>
<dbReference type="UniPathway" id="UPA00378"/>
<sequence length="342" mass="39142">MKDAEVLLERGANVAFFSWSKGFSFGLKACALILVSTLGYVHLSSLSSKGIELIRHDDHTDFSTTSTDQDREYNNTIIVITPTYKRPERLADITMLSQTLMHIPNVFWLVIEDGDYKVEKVENVLKRTGLRYAYVNTTNQGLPCRGWAHRNYAFDWIRANRKHFKSNDVVFFGDDDNAYDLRLFRDYIPNVKVMGAWAVGTSGSTLVESPKVNKEGKLAGWHVMFRPDRKYATDMAGFALNIDVLINSNASFNLHCAGSVPEECFLRQVNVPWSNIQVFGYDQDDVLIWHRKTAAGQYDENFPHNGYFTETLKIQPKSCQRMQPINHISYEEALRLFNKGDN</sequence>
<evidence type="ECO:0000313" key="15">
    <source>
        <dbReference type="EMBL" id="CAD5232095.1"/>
    </source>
</evidence>
<dbReference type="EMBL" id="CAJFDI010000005">
    <property type="protein sequence ID" value="CAD5232095.1"/>
    <property type="molecule type" value="Genomic_DNA"/>
</dbReference>
<protein>
    <recommendedName>
        <fullName evidence="3 14">Galactosylgalactosylxylosylprotein 3-beta-glucuronosyltransferase</fullName>
        <ecNumber evidence="3 14">2.4.1.135</ecNumber>
    </recommendedName>
</protein>
<dbReference type="InterPro" id="IPR029044">
    <property type="entry name" value="Nucleotide-diphossugar_trans"/>
</dbReference>
<name>A0A1I7RNH2_BURXY</name>
<dbReference type="GO" id="GO:0015018">
    <property type="term" value="F:galactosylgalactosylxylosylprotein 3-beta-glucuronosyltransferase activity"/>
    <property type="evidence" value="ECO:0007669"/>
    <property type="project" value="UniProtKB-UniRule"/>
</dbReference>
<evidence type="ECO:0000256" key="3">
    <source>
        <dbReference type="ARBA" id="ARBA00012641"/>
    </source>
</evidence>
<keyword evidence="4 14" id="KW-0808">Transferase</keyword>
<evidence type="ECO:0000256" key="10">
    <source>
        <dbReference type="ARBA" id="ARBA00047979"/>
    </source>
</evidence>
<evidence type="ECO:0000256" key="1">
    <source>
        <dbReference type="ARBA" id="ARBA00004606"/>
    </source>
</evidence>
<keyword evidence="18" id="KW-1185">Reference proteome</keyword>
<dbReference type="EMBL" id="CAJFCV020000005">
    <property type="protein sequence ID" value="CAG9124012.1"/>
    <property type="molecule type" value="Genomic_DNA"/>
</dbReference>
<dbReference type="Proteomes" id="UP000582659">
    <property type="component" value="Unassembled WGS sequence"/>
</dbReference>
<reference evidence="16" key="2">
    <citation type="submission" date="2020-08" db="EMBL/GenBank/DDBJ databases">
        <authorList>
            <person name="Kikuchi T."/>
        </authorList>
    </citation>
    <scope>NUCLEOTIDE SEQUENCE</scope>
    <source>
        <strain evidence="15">Ka4C1</strain>
    </source>
</reference>
<evidence type="ECO:0000313" key="16">
    <source>
        <dbReference type="EMBL" id="CAG9124012.1"/>
    </source>
</evidence>
<dbReference type="WBParaSite" id="BXY_0225800.1">
    <property type="protein sequence ID" value="BXY_0225800.1"/>
    <property type="gene ID" value="BXY_0225800"/>
</dbReference>
<keyword evidence="9" id="KW-0325">Glycoprotein</keyword>
<keyword evidence="6 14" id="KW-0735">Signal-anchor</keyword>
<dbReference type="Proteomes" id="UP000659654">
    <property type="component" value="Unassembled WGS sequence"/>
</dbReference>
<keyword evidence="8" id="KW-0472">Membrane</keyword>
<proteinExistence type="inferred from homology"/>
<evidence type="ECO:0000256" key="11">
    <source>
        <dbReference type="PIRSR" id="PIRSR605027-1"/>
    </source>
</evidence>
<dbReference type="OrthoDB" id="675023at2759"/>
<dbReference type="GO" id="GO:0005975">
    <property type="term" value="P:carbohydrate metabolic process"/>
    <property type="evidence" value="ECO:0007669"/>
    <property type="project" value="TreeGrafter"/>
</dbReference>
<dbReference type="EC" id="2.4.1.135" evidence="3 14"/>
<dbReference type="SMR" id="A0A1I7RNH2"/>